<evidence type="ECO:0000313" key="2">
    <source>
        <dbReference type="Proteomes" id="UP000886501"/>
    </source>
</evidence>
<sequence length="323" mass="35593">MKFASLLTTISLAASAFAVYVTSADGTKIWAEATGDPDKPAVVFIPGFSCSSLAFSKQWSDPYMTSNLYMVRYDVRGQGISDQPLANTSYVSKPFAEDFKAVIDYFDIGGKRPILAGWSMGGVTAADIATYYGTGLIRGVVLLGSFPHRNMHSQVATQWILNFIPRLLDYSLAKFGPTAKEFAESCVAFGDQLDQTTKYSWMGAVAGQNPDVRLWSIPHTQNETALMNARLTLPYLVLHGKLDKHVDGVKLRAYMDKWFGNFVFRLWDNVGHASFWDAPEDANKEIVAFARRLRRGWAILSDSPDGLIFSPDVDGTSDAPPSS</sequence>
<organism evidence="1 2">
    <name type="scientific">Thelephora ganbajun</name>
    <name type="common">Ganba fungus</name>
    <dbReference type="NCBI Taxonomy" id="370292"/>
    <lineage>
        <taxon>Eukaryota</taxon>
        <taxon>Fungi</taxon>
        <taxon>Dikarya</taxon>
        <taxon>Basidiomycota</taxon>
        <taxon>Agaricomycotina</taxon>
        <taxon>Agaricomycetes</taxon>
        <taxon>Thelephorales</taxon>
        <taxon>Thelephoraceae</taxon>
        <taxon>Thelephora</taxon>
    </lineage>
</organism>
<name>A0ACB6Z982_THEGA</name>
<dbReference type="Proteomes" id="UP000886501">
    <property type="component" value="Unassembled WGS sequence"/>
</dbReference>
<gene>
    <name evidence="1" type="ORF">BDM02DRAFT_265699</name>
</gene>
<evidence type="ECO:0000313" key="1">
    <source>
        <dbReference type="EMBL" id="KAF9646280.1"/>
    </source>
</evidence>
<keyword evidence="2" id="KW-1185">Reference proteome</keyword>
<reference evidence="1" key="1">
    <citation type="submission" date="2019-10" db="EMBL/GenBank/DDBJ databases">
        <authorList>
            <consortium name="DOE Joint Genome Institute"/>
            <person name="Kuo A."/>
            <person name="Miyauchi S."/>
            <person name="Kiss E."/>
            <person name="Drula E."/>
            <person name="Kohler A."/>
            <person name="Sanchez-Garcia M."/>
            <person name="Andreopoulos B."/>
            <person name="Barry K.W."/>
            <person name="Bonito G."/>
            <person name="Buee M."/>
            <person name="Carver A."/>
            <person name="Chen C."/>
            <person name="Cichocki N."/>
            <person name="Clum A."/>
            <person name="Culley D."/>
            <person name="Crous P.W."/>
            <person name="Fauchery L."/>
            <person name="Girlanda M."/>
            <person name="Hayes R."/>
            <person name="Keri Z."/>
            <person name="Labutti K."/>
            <person name="Lipzen A."/>
            <person name="Lombard V."/>
            <person name="Magnuson J."/>
            <person name="Maillard F."/>
            <person name="Morin E."/>
            <person name="Murat C."/>
            <person name="Nolan M."/>
            <person name="Ohm R."/>
            <person name="Pangilinan J."/>
            <person name="Pereira M."/>
            <person name="Perotto S."/>
            <person name="Peter M."/>
            <person name="Riley R."/>
            <person name="Sitrit Y."/>
            <person name="Stielow B."/>
            <person name="Szollosi G."/>
            <person name="Zifcakova L."/>
            <person name="Stursova M."/>
            <person name="Spatafora J.W."/>
            <person name="Tedersoo L."/>
            <person name="Vaario L.-M."/>
            <person name="Yamada A."/>
            <person name="Yan M."/>
            <person name="Wang P."/>
            <person name="Xu J."/>
            <person name="Bruns T."/>
            <person name="Baldrian P."/>
            <person name="Vilgalys R."/>
            <person name="Henrissat B."/>
            <person name="Grigoriev I.V."/>
            <person name="Hibbett D."/>
            <person name="Nagy L.G."/>
            <person name="Martin F.M."/>
        </authorList>
    </citation>
    <scope>NUCLEOTIDE SEQUENCE</scope>
    <source>
        <strain evidence="1">P2</strain>
    </source>
</reference>
<proteinExistence type="predicted"/>
<accession>A0ACB6Z982</accession>
<protein>
    <submittedName>
        <fullName evidence="1">Alpha/beta-hydrolase</fullName>
    </submittedName>
</protein>
<reference evidence="1" key="2">
    <citation type="journal article" date="2020" name="Nat. Commun.">
        <title>Large-scale genome sequencing of mycorrhizal fungi provides insights into the early evolution of symbiotic traits.</title>
        <authorList>
            <person name="Miyauchi S."/>
            <person name="Kiss E."/>
            <person name="Kuo A."/>
            <person name="Drula E."/>
            <person name="Kohler A."/>
            <person name="Sanchez-Garcia M."/>
            <person name="Morin E."/>
            <person name="Andreopoulos B."/>
            <person name="Barry K.W."/>
            <person name="Bonito G."/>
            <person name="Buee M."/>
            <person name="Carver A."/>
            <person name="Chen C."/>
            <person name="Cichocki N."/>
            <person name="Clum A."/>
            <person name="Culley D."/>
            <person name="Crous P.W."/>
            <person name="Fauchery L."/>
            <person name="Girlanda M."/>
            <person name="Hayes R.D."/>
            <person name="Keri Z."/>
            <person name="LaButti K."/>
            <person name="Lipzen A."/>
            <person name="Lombard V."/>
            <person name="Magnuson J."/>
            <person name="Maillard F."/>
            <person name="Murat C."/>
            <person name="Nolan M."/>
            <person name="Ohm R.A."/>
            <person name="Pangilinan J."/>
            <person name="Pereira M.F."/>
            <person name="Perotto S."/>
            <person name="Peter M."/>
            <person name="Pfister S."/>
            <person name="Riley R."/>
            <person name="Sitrit Y."/>
            <person name="Stielow J.B."/>
            <person name="Szollosi G."/>
            <person name="Zifcakova L."/>
            <person name="Stursova M."/>
            <person name="Spatafora J.W."/>
            <person name="Tedersoo L."/>
            <person name="Vaario L.M."/>
            <person name="Yamada A."/>
            <person name="Yan M."/>
            <person name="Wang P."/>
            <person name="Xu J."/>
            <person name="Bruns T."/>
            <person name="Baldrian P."/>
            <person name="Vilgalys R."/>
            <person name="Dunand C."/>
            <person name="Henrissat B."/>
            <person name="Grigoriev I.V."/>
            <person name="Hibbett D."/>
            <person name="Nagy L.G."/>
            <person name="Martin F.M."/>
        </authorList>
    </citation>
    <scope>NUCLEOTIDE SEQUENCE</scope>
    <source>
        <strain evidence="1">P2</strain>
    </source>
</reference>
<dbReference type="EMBL" id="MU118063">
    <property type="protein sequence ID" value="KAF9646280.1"/>
    <property type="molecule type" value="Genomic_DNA"/>
</dbReference>
<comment type="caution">
    <text evidence="1">The sequence shown here is derived from an EMBL/GenBank/DDBJ whole genome shotgun (WGS) entry which is preliminary data.</text>
</comment>